<organism evidence="2 3">
    <name type="scientific">Corynebacterium kalinowskii</name>
    <dbReference type="NCBI Taxonomy" id="2675216"/>
    <lineage>
        <taxon>Bacteria</taxon>
        <taxon>Bacillati</taxon>
        <taxon>Actinomycetota</taxon>
        <taxon>Actinomycetes</taxon>
        <taxon>Mycobacteriales</taxon>
        <taxon>Corynebacteriaceae</taxon>
        <taxon>Corynebacterium</taxon>
    </lineage>
</organism>
<sequence>MTLLVTYNTNYGSTERYARECARRHGTEAVPLDEAQAEAAEKIVVFSPNYAGQVAGAKWLLGHDVAGKKVALAVVGMTLLEEVRAKDPIAAALGEKASEITRFYLPGRLAYSELNRVHKGVMWGLNKMLKAKKNRTANEEAMYASYGTDEDRVDFAELDPIDAWLA</sequence>
<protein>
    <submittedName>
        <fullName evidence="2">Flavodoxin domain protein</fullName>
    </submittedName>
</protein>
<dbReference type="InterPro" id="IPR029039">
    <property type="entry name" value="Flavoprotein-like_sf"/>
</dbReference>
<proteinExistence type="predicted"/>
<feature type="domain" description="Flavodoxin" evidence="1">
    <location>
        <begin position="4"/>
        <end position="134"/>
    </location>
</feature>
<dbReference type="InterPro" id="IPR026816">
    <property type="entry name" value="Flavodoxin_dom"/>
</dbReference>
<dbReference type="Proteomes" id="UP000427071">
    <property type="component" value="Chromosome"/>
</dbReference>
<gene>
    <name evidence="2" type="ORF">CKALI_07980</name>
</gene>
<evidence type="ECO:0000313" key="2">
    <source>
        <dbReference type="EMBL" id="QGU02458.1"/>
    </source>
</evidence>
<evidence type="ECO:0000313" key="3">
    <source>
        <dbReference type="Proteomes" id="UP000427071"/>
    </source>
</evidence>
<dbReference type="SUPFAM" id="SSF52218">
    <property type="entry name" value="Flavoproteins"/>
    <property type="match status" value="1"/>
</dbReference>
<evidence type="ECO:0000259" key="1">
    <source>
        <dbReference type="Pfam" id="PF12724"/>
    </source>
</evidence>
<dbReference type="EMBL" id="CP046452">
    <property type="protein sequence ID" value="QGU02458.1"/>
    <property type="molecule type" value="Genomic_DNA"/>
</dbReference>
<dbReference type="RefSeq" id="WP_231580439.1">
    <property type="nucleotide sequence ID" value="NZ_CP046452.1"/>
</dbReference>
<keyword evidence="3" id="KW-1185">Reference proteome</keyword>
<accession>A0A6B8W4Z4</accession>
<dbReference type="KEGG" id="ckw:CKALI_07980"/>
<dbReference type="Pfam" id="PF12724">
    <property type="entry name" value="Flavodoxin_5"/>
    <property type="match status" value="1"/>
</dbReference>
<dbReference type="AlphaFoldDB" id="A0A6B8W4Z4"/>
<name>A0A6B8W4Z4_9CORY</name>
<reference evidence="3" key="1">
    <citation type="submission" date="2019-11" db="EMBL/GenBank/DDBJ databases">
        <title>Complete genome sequence of Corynebacterium kalinowskii 1959, a novel Corynebacterium species isolated from soil of a small paddock in Vilsendorf, Germany.</title>
        <authorList>
            <person name="Schaffert L."/>
            <person name="Ruwe M."/>
            <person name="Milse J."/>
            <person name="Hanuschka K."/>
            <person name="Ortseifen V."/>
            <person name="Droste J."/>
            <person name="Brandt D."/>
            <person name="Schlueter L."/>
            <person name="Kutter Y."/>
            <person name="Vinke S."/>
            <person name="Viehoefer P."/>
            <person name="Jacob L."/>
            <person name="Luebke N.-C."/>
            <person name="Schulte-Berndt E."/>
            <person name="Hain C."/>
            <person name="Linder M."/>
            <person name="Schmidt P."/>
            <person name="Wollenschlaeger L."/>
            <person name="Luttermann T."/>
            <person name="Thieme E."/>
            <person name="Hassa J."/>
            <person name="Haak M."/>
            <person name="Wittchen M."/>
            <person name="Mentz A."/>
            <person name="Persicke M."/>
            <person name="Busche T."/>
            <person name="Ruckert C."/>
        </authorList>
    </citation>
    <scope>NUCLEOTIDE SEQUENCE [LARGE SCALE GENOMIC DNA]</scope>
    <source>
        <strain evidence="3">1959</strain>
    </source>
</reference>